<organism evidence="4">
    <name type="scientific">Soboliphyme baturini</name>
    <dbReference type="NCBI Taxonomy" id="241478"/>
    <lineage>
        <taxon>Eukaryota</taxon>
        <taxon>Metazoa</taxon>
        <taxon>Ecdysozoa</taxon>
        <taxon>Nematoda</taxon>
        <taxon>Enoplea</taxon>
        <taxon>Dorylaimia</taxon>
        <taxon>Dioctophymatida</taxon>
        <taxon>Dioctophymatoidea</taxon>
        <taxon>Soboliphymatidae</taxon>
        <taxon>Soboliphyme</taxon>
    </lineage>
</organism>
<keyword evidence="3" id="KW-1185">Reference proteome</keyword>
<dbReference type="WBParaSite" id="SBAD_0001313001-mRNA-1">
    <property type="protein sequence ID" value="SBAD_0001313001-mRNA-1"/>
    <property type="gene ID" value="SBAD_0001313001"/>
</dbReference>
<dbReference type="AlphaFoldDB" id="A0A183JA22"/>
<accession>A0A183JA22</accession>
<dbReference type="Proteomes" id="UP000270296">
    <property type="component" value="Unassembled WGS sequence"/>
</dbReference>
<feature type="signal peptide" evidence="1">
    <location>
        <begin position="1"/>
        <end position="16"/>
    </location>
</feature>
<gene>
    <name evidence="2" type="ORF">SBAD_LOCUS12720</name>
</gene>
<evidence type="ECO:0000313" key="3">
    <source>
        <dbReference type="Proteomes" id="UP000270296"/>
    </source>
</evidence>
<dbReference type="EMBL" id="UZAM01018594">
    <property type="protein sequence ID" value="VDP51230.1"/>
    <property type="molecule type" value="Genomic_DNA"/>
</dbReference>
<feature type="chain" id="PRO_5043140486" evidence="1">
    <location>
        <begin position="17"/>
        <end position="81"/>
    </location>
</feature>
<evidence type="ECO:0000256" key="1">
    <source>
        <dbReference type="SAM" id="SignalP"/>
    </source>
</evidence>
<sequence>MRALCMLVTCLSCAVAQSLTASTPLTSYDLTMTMYFMPSSYPDVCPFDKYIMYQCGRKNLEIQRILGERPHSIQILEMNHV</sequence>
<protein>
    <submittedName>
        <fullName evidence="4">Lipocalin</fullName>
    </submittedName>
</protein>
<keyword evidence="1" id="KW-0732">Signal</keyword>
<proteinExistence type="predicted"/>
<evidence type="ECO:0000313" key="4">
    <source>
        <dbReference type="WBParaSite" id="SBAD_0001313001-mRNA-1"/>
    </source>
</evidence>
<evidence type="ECO:0000313" key="2">
    <source>
        <dbReference type="EMBL" id="VDP51230.1"/>
    </source>
</evidence>
<reference evidence="2 3" key="2">
    <citation type="submission" date="2018-11" db="EMBL/GenBank/DDBJ databases">
        <authorList>
            <consortium name="Pathogen Informatics"/>
        </authorList>
    </citation>
    <scope>NUCLEOTIDE SEQUENCE [LARGE SCALE GENOMIC DNA]</scope>
</reference>
<name>A0A183JA22_9BILA</name>
<reference evidence="4" key="1">
    <citation type="submission" date="2016-06" db="UniProtKB">
        <authorList>
            <consortium name="WormBaseParasite"/>
        </authorList>
    </citation>
    <scope>IDENTIFICATION</scope>
</reference>